<keyword evidence="4" id="KW-0460">Magnesium</keyword>
<evidence type="ECO:0000256" key="3">
    <source>
        <dbReference type="ARBA" id="ARBA00022801"/>
    </source>
</evidence>
<evidence type="ECO:0000313" key="7">
    <source>
        <dbReference type="Proteomes" id="UP000295030"/>
    </source>
</evidence>
<dbReference type="PANTHER" id="PTHR12629:SF0">
    <property type="entry name" value="DIPHOSPHOINOSITOL-POLYPHOSPHATE DIPHOSPHATASE"/>
    <property type="match status" value="1"/>
</dbReference>
<feature type="compositionally biased region" description="Basic and acidic residues" evidence="5">
    <location>
        <begin position="169"/>
        <end position="182"/>
    </location>
</feature>
<dbReference type="EMBL" id="SMFY01000002">
    <property type="protein sequence ID" value="TCK29096.1"/>
    <property type="molecule type" value="Genomic_DNA"/>
</dbReference>
<dbReference type="Proteomes" id="UP000295030">
    <property type="component" value="Unassembled WGS sequence"/>
</dbReference>
<feature type="compositionally biased region" description="Polar residues" evidence="5">
    <location>
        <begin position="158"/>
        <end position="168"/>
    </location>
</feature>
<dbReference type="GO" id="GO:0005737">
    <property type="term" value="C:cytoplasm"/>
    <property type="evidence" value="ECO:0007669"/>
    <property type="project" value="TreeGrafter"/>
</dbReference>
<protein>
    <recommendedName>
        <fullName evidence="8">NUDIX hydrolase</fullName>
    </recommendedName>
</protein>
<dbReference type="SUPFAM" id="SSF55811">
    <property type="entry name" value="Nudix"/>
    <property type="match status" value="1"/>
</dbReference>
<feature type="region of interest" description="Disordered" evidence="5">
    <location>
        <begin position="158"/>
        <end position="182"/>
    </location>
</feature>
<evidence type="ECO:0000256" key="5">
    <source>
        <dbReference type="SAM" id="MobiDB-lite"/>
    </source>
</evidence>
<evidence type="ECO:0000256" key="4">
    <source>
        <dbReference type="ARBA" id="ARBA00022842"/>
    </source>
</evidence>
<name>A0A4V2PJM0_ANCAQ</name>
<evidence type="ECO:0000256" key="2">
    <source>
        <dbReference type="ARBA" id="ARBA00022723"/>
    </source>
</evidence>
<evidence type="ECO:0000256" key="1">
    <source>
        <dbReference type="ARBA" id="ARBA00001946"/>
    </source>
</evidence>
<dbReference type="CDD" id="cd04666">
    <property type="entry name" value="NUDIX_DIPP2_like_Nudt4"/>
    <property type="match status" value="1"/>
</dbReference>
<dbReference type="PANTHER" id="PTHR12629">
    <property type="entry name" value="DIPHOSPHOINOSITOL POLYPHOSPHATE PHOSPHOHYDROLASE"/>
    <property type="match status" value="1"/>
</dbReference>
<keyword evidence="2" id="KW-0479">Metal-binding</keyword>
<comment type="caution">
    <text evidence="6">The sequence shown here is derived from an EMBL/GenBank/DDBJ whole genome shotgun (WGS) entry which is preliminary data.</text>
</comment>
<dbReference type="GO" id="GO:0016462">
    <property type="term" value="F:pyrophosphatase activity"/>
    <property type="evidence" value="ECO:0007669"/>
    <property type="project" value="InterPro"/>
</dbReference>
<keyword evidence="7" id="KW-1185">Reference proteome</keyword>
<evidence type="ECO:0008006" key="8">
    <source>
        <dbReference type="Google" id="ProtNLM"/>
    </source>
</evidence>
<gene>
    <name evidence="6" type="ORF">EV667_3116</name>
</gene>
<proteinExistence type="predicted"/>
<dbReference type="AlphaFoldDB" id="A0A4V2PJM0"/>
<keyword evidence="3" id="KW-0378">Hydrolase</keyword>
<dbReference type="InterPro" id="IPR015797">
    <property type="entry name" value="NUDIX_hydrolase-like_dom_sf"/>
</dbReference>
<dbReference type="GO" id="GO:0046872">
    <property type="term" value="F:metal ion binding"/>
    <property type="evidence" value="ECO:0007669"/>
    <property type="project" value="UniProtKB-KW"/>
</dbReference>
<organism evidence="6 7">
    <name type="scientific">Ancylobacter aquaticus</name>
    <dbReference type="NCBI Taxonomy" id="100"/>
    <lineage>
        <taxon>Bacteria</taxon>
        <taxon>Pseudomonadati</taxon>
        <taxon>Pseudomonadota</taxon>
        <taxon>Alphaproteobacteria</taxon>
        <taxon>Hyphomicrobiales</taxon>
        <taxon>Xanthobacteraceae</taxon>
        <taxon>Ancylobacter</taxon>
    </lineage>
</organism>
<dbReference type="RefSeq" id="WP_245516169.1">
    <property type="nucleotide sequence ID" value="NZ_SMFY01000002.1"/>
</dbReference>
<accession>A0A4V2PJM0</accession>
<evidence type="ECO:0000313" key="6">
    <source>
        <dbReference type="EMBL" id="TCK29096.1"/>
    </source>
</evidence>
<dbReference type="Gene3D" id="3.90.79.10">
    <property type="entry name" value="Nucleoside Triphosphate Pyrophosphohydrolase"/>
    <property type="match status" value="1"/>
</dbReference>
<sequence>MAKQKQTKRRATDGRPLSQVAALAYRVVDDGGIEVLVMTSRETQRVIIPKGWPMKNRKDWKSAQIEARQEAGVIGDVGRKRLGQYLYWKRLESHFVLVKVAVYPLAVRRQLADWPERHEREQTWISAEDAALLVDEPELGAIILDFAQSRAAVLLASSSQKPVGSDASTGRRVELDAGRAAP</sequence>
<dbReference type="InterPro" id="IPR047198">
    <property type="entry name" value="DDP-like_NUDIX"/>
</dbReference>
<reference evidence="6 7" key="1">
    <citation type="submission" date="2019-03" db="EMBL/GenBank/DDBJ databases">
        <title>Genomic Encyclopedia of Type Strains, Phase IV (KMG-IV): sequencing the most valuable type-strain genomes for metagenomic binning, comparative biology and taxonomic classification.</title>
        <authorList>
            <person name="Goeker M."/>
        </authorList>
    </citation>
    <scope>NUCLEOTIDE SEQUENCE [LARGE SCALE GENOMIC DNA]</scope>
    <source>
        <strain evidence="6 7">DSM 101</strain>
    </source>
</reference>
<comment type="cofactor">
    <cofactor evidence="1">
        <name>Mg(2+)</name>
        <dbReference type="ChEBI" id="CHEBI:18420"/>
    </cofactor>
</comment>